<dbReference type="SMART" id="SM00354">
    <property type="entry name" value="HTH_LACI"/>
    <property type="match status" value="1"/>
</dbReference>
<evidence type="ECO:0000313" key="6">
    <source>
        <dbReference type="Proteomes" id="UP000076234"/>
    </source>
</evidence>
<dbReference type="InterPro" id="IPR000843">
    <property type="entry name" value="HTH_LacI"/>
</dbReference>
<dbReference type="Pfam" id="PF13377">
    <property type="entry name" value="Peripla_BP_3"/>
    <property type="match status" value="1"/>
</dbReference>
<dbReference type="STRING" id="1219058.AOA14_10825"/>
<dbReference type="InterPro" id="IPR028082">
    <property type="entry name" value="Peripla_BP_I"/>
</dbReference>
<dbReference type="InterPro" id="IPR010982">
    <property type="entry name" value="Lambda_DNA-bd_dom_sf"/>
</dbReference>
<evidence type="ECO:0000256" key="2">
    <source>
        <dbReference type="ARBA" id="ARBA00023125"/>
    </source>
</evidence>
<dbReference type="GO" id="GO:0003700">
    <property type="term" value="F:DNA-binding transcription factor activity"/>
    <property type="evidence" value="ECO:0007669"/>
    <property type="project" value="TreeGrafter"/>
</dbReference>
<evidence type="ECO:0000259" key="4">
    <source>
        <dbReference type="PROSITE" id="PS50932"/>
    </source>
</evidence>
<dbReference type="CDD" id="cd01545">
    <property type="entry name" value="PBP1_SalR"/>
    <property type="match status" value="1"/>
</dbReference>
<dbReference type="KEGG" id="ster:AOA14_10825"/>
<dbReference type="Gene3D" id="3.40.50.2300">
    <property type="match status" value="2"/>
</dbReference>
<dbReference type="Gene3D" id="1.10.260.40">
    <property type="entry name" value="lambda repressor-like DNA-binding domains"/>
    <property type="match status" value="1"/>
</dbReference>
<dbReference type="AlphaFoldDB" id="A0A142VZ56"/>
<reference evidence="5 6" key="2">
    <citation type="journal article" date="2016" name="Genome Announc.">
        <title>Complete Genome Sequence of Sphingopyxis terrae Strain 203-1 (NBRC 111660), a Polyethylene Glycol Degrader.</title>
        <authorList>
            <person name="Ohtsubo Y."/>
            <person name="Nonoyama S."/>
            <person name="Nagata Y."/>
            <person name="Numata M."/>
            <person name="Tsuchikane K."/>
            <person name="Hosoyama A."/>
            <person name="Yamazoe A."/>
            <person name="Tsuda M."/>
            <person name="Fujita N."/>
            <person name="Kawai F."/>
        </authorList>
    </citation>
    <scope>NUCLEOTIDE SEQUENCE [LARGE SCALE GENOMIC DNA]</scope>
    <source>
        <strain evidence="5 6">203-1</strain>
    </source>
</reference>
<dbReference type="Pfam" id="PF00356">
    <property type="entry name" value="LacI"/>
    <property type="match status" value="1"/>
</dbReference>
<dbReference type="PROSITE" id="PS00356">
    <property type="entry name" value="HTH_LACI_1"/>
    <property type="match status" value="1"/>
</dbReference>
<keyword evidence="2" id="KW-0238">DNA-binding</keyword>
<proteinExistence type="predicted"/>
<evidence type="ECO:0000256" key="1">
    <source>
        <dbReference type="ARBA" id="ARBA00023015"/>
    </source>
</evidence>
<evidence type="ECO:0000313" key="5">
    <source>
        <dbReference type="EMBL" id="AMU95098.1"/>
    </source>
</evidence>
<keyword evidence="1" id="KW-0805">Transcription regulation</keyword>
<dbReference type="InterPro" id="IPR046335">
    <property type="entry name" value="LacI/GalR-like_sensor"/>
</dbReference>
<dbReference type="Proteomes" id="UP000076234">
    <property type="component" value="Chromosome"/>
</dbReference>
<dbReference type="PANTHER" id="PTHR30146">
    <property type="entry name" value="LACI-RELATED TRANSCRIPTIONAL REPRESSOR"/>
    <property type="match status" value="1"/>
</dbReference>
<organism evidence="5 6">
    <name type="scientific">Sphingopyxis terrae subsp. terrae NBRC 15098</name>
    <dbReference type="NCBI Taxonomy" id="1219058"/>
    <lineage>
        <taxon>Bacteria</taxon>
        <taxon>Pseudomonadati</taxon>
        <taxon>Pseudomonadota</taxon>
        <taxon>Alphaproteobacteria</taxon>
        <taxon>Sphingomonadales</taxon>
        <taxon>Sphingomonadaceae</taxon>
        <taxon>Sphingopyxis</taxon>
    </lineage>
</organism>
<dbReference type="SUPFAM" id="SSF53822">
    <property type="entry name" value="Periplasmic binding protein-like I"/>
    <property type="match status" value="1"/>
</dbReference>
<protein>
    <submittedName>
        <fullName evidence="5">LacI family transcriptional regulator</fullName>
    </submittedName>
</protein>
<dbReference type="PROSITE" id="PS50932">
    <property type="entry name" value="HTH_LACI_2"/>
    <property type="match status" value="1"/>
</dbReference>
<evidence type="ECO:0000256" key="3">
    <source>
        <dbReference type="ARBA" id="ARBA00023163"/>
    </source>
</evidence>
<dbReference type="PRINTS" id="PR00036">
    <property type="entry name" value="HTHLACI"/>
</dbReference>
<gene>
    <name evidence="5" type="ORF">AOA14_10825</name>
</gene>
<accession>A0A142VZ56</accession>
<reference evidence="6" key="1">
    <citation type="submission" date="2015-11" db="EMBL/GenBank/DDBJ databases">
        <title>Complete genome sequence of a polyethylene glycol-degrading strain Sphingopyxis terrae strain 203-1 (NBRC 15098).</title>
        <authorList>
            <person name="Yoshiyuki O."/>
            <person name="Shouta N."/>
            <person name="Nagata Y."/>
            <person name="Numata M."/>
            <person name="Tsuchikane K."/>
            <person name="Hosoyama A."/>
            <person name="Yamazoe A."/>
            <person name="Tsuda M."/>
            <person name="Fujita N."/>
            <person name="Kawai F."/>
        </authorList>
    </citation>
    <scope>NUCLEOTIDE SEQUENCE [LARGE SCALE GENOMIC DNA]</scope>
    <source>
        <strain evidence="6">203-1</strain>
    </source>
</reference>
<feature type="domain" description="HTH lacI-type" evidence="4">
    <location>
        <begin position="13"/>
        <end position="67"/>
    </location>
</feature>
<dbReference type="EMBL" id="CP013342">
    <property type="protein sequence ID" value="AMU95098.1"/>
    <property type="molecule type" value="Genomic_DNA"/>
</dbReference>
<name>A0A142VZ56_9SPHN</name>
<dbReference type="CDD" id="cd01392">
    <property type="entry name" value="HTH_LacI"/>
    <property type="match status" value="1"/>
</dbReference>
<dbReference type="SUPFAM" id="SSF47413">
    <property type="entry name" value="lambda repressor-like DNA-binding domains"/>
    <property type="match status" value="1"/>
</dbReference>
<dbReference type="RefSeq" id="WP_062903118.1">
    <property type="nucleotide sequence ID" value="NZ_CP013342.1"/>
</dbReference>
<keyword evidence="3" id="KW-0804">Transcription</keyword>
<sequence>MPATKGGQGTKQPTINDVAALAGVSKKTVSRVINRSEFIAEKTRKAVQEAIETLGFVPNPQARALAFRRNFLIALLHDNPNAQTVLNFQQGVLDAIKDSDLALLVRPVDRGSDRMLEDVRVFLEKQRPIGAMLLPPISENDALAALCSELGVRYVRVGSAPLDDAAHCVSSNDREVVAEAVRKLISLGHRRIGFVRGPVGFRSAAEREEGFHAALREAGLTLPPDYFAPGNYRYAAGVEAGEKLLSLAEPPTALFCSNDEMAAGVMSVAHGKGIAVPGDLSIIGFDDSPTATHIWPALSTVRWPIREMGARAARTLVPDFLDGAARTAAADESPVLASTFVERQSVAPPTTA</sequence>
<dbReference type="PANTHER" id="PTHR30146:SF153">
    <property type="entry name" value="LACTOSE OPERON REPRESSOR"/>
    <property type="match status" value="1"/>
</dbReference>
<dbReference type="GO" id="GO:0000976">
    <property type="term" value="F:transcription cis-regulatory region binding"/>
    <property type="evidence" value="ECO:0007669"/>
    <property type="project" value="TreeGrafter"/>
</dbReference>